<dbReference type="EMBL" id="JAAKFY010000005">
    <property type="protein sequence ID" value="KAF3857431.1"/>
    <property type="molecule type" value="Genomic_DNA"/>
</dbReference>
<name>A0A7J5Z8F8_DISMA</name>
<dbReference type="AlphaFoldDB" id="A0A7J5Z8F8"/>
<dbReference type="OrthoDB" id="8987630at2759"/>
<dbReference type="Proteomes" id="UP000518266">
    <property type="component" value="Unassembled WGS sequence"/>
</dbReference>
<keyword evidence="3" id="KW-1185">Reference proteome</keyword>
<organism evidence="2 3">
    <name type="scientific">Dissostichus mawsoni</name>
    <name type="common">Antarctic cod</name>
    <dbReference type="NCBI Taxonomy" id="36200"/>
    <lineage>
        <taxon>Eukaryota</taxon>
        <taxon>Metazoa</taxon>
        <taxon>Chordata</taxon>
        <taxon>Craniata</taxon>
        <taxon>Vertebrata</taxon>
        <taxon>Euteleostomi</taxon>
        <taxon>Actinopterygii</taxon>
        <taxon>Neopterygii</taxon>
        <taxon>Teleostei</taxon>
        <taxon>Neoteleostei</taxon>
        <taxon>Acanthomorphata</taxon>
        <taxon>Eupercaria</taxon>
        <taxon>Perciformes</taxon>
        <taxon>Notothenioidei</taxon>
        <taxon>Nototheniidae</taxon>
        <taxon>Dissostichus</taxon>
    </lineage>
</organism>
<proteinExistence type="predicted"/>
<protein>
    <submittedName>
        <fullName evidence="2">Uncharacterized protein</fullName>
    </submittedName>
</protein>
<accession>A0A7J5Z8F8</accession>
<evidence type="ECO:0000313" key="2">
    <source>
        <dbReference type="EMBL" id="KAF3857431.1"/>
    </source>
</evidence>
<evidence type="ECO:0000313" key="3">
    <source>
        <dbReference type="Proteomes" id="UP000518266"/>
    </source>
</evidence>
<feature type="region of interest" description="Disordered" evidence="1">
    <location>
        <begin position="1"/>
        <end position="39"/>
    </location>
</feature>
<gene>
    <name evidence="2" type="ORF">F7725_009291</name>
</gene>
<evidence type="ECO:0000256" key="1">
    <source>
        <dbReference type="SAM" id="MobiDB-lite"/>
    </source>
</evidence>
<sequence length="452" mass="50412">MQERQTQVLALPARAEGRDRETEGILGKKKGSPGSRKRSMVFQDMPNVSMQVLEIISAGLDRCCDAAERPDEQWEANRASIILNASREYSEYSADPWAGYMPTVATVGRYRSRGKKQAKRNLPQLTTAARHQLRRAMPASVQSRLPASYLSPWCRDRILQPPPPLSSQDMCLVHGSRIVAIFIWNKLRKSLGVPIHPPFCPNTQLIAHIPLLTWLFSSRRVIITLMHLMITVRRGTLKHRLCESPGEHGELASSQTFQPPPPSSFLVGYWNKKEVEVILGVDAGRDVDVELEQLQEVTLHLVPAENRHEMSLLEFSCIGLQQHNGSFMVERKHSHVLHCDVFEDLAVVDVPHSLVVPDLGGQQDGAENDPLPVTGTDVHLSVRQQPFQVPVSSLTSSVVVMGHSSSSTSLLWILGLSPGEMQQDTEPPIFDLQQSCYSQQCFPYNSCSLGLI</sequence>
<comment type="caution">
    <text evidence="2">The sequence shown here is derived from an EMBL/GenBank/DDBJ whole genome shotgun (WGS) entry which is preliminary data.</text>
</comment>
<reference evidence="2 3" key="1">
    <citation type="submission" date="2020-03" db="EMBL/GenBank/DDBJ databases">
        <title>Dissostichus mawsoni Genome sequencing and assembly.</title>
        <authorList>
            <person name="Park H."/>
        </authorList>
    </citation>
    <scope>NUCLEOTIDE SEQUENCE [LARGE SCALE GENOMIC DNA]</scope>
    <source>
        <strain evidence="2">DM0001</strain>
        <tissue evidence="2">Muscle</tissue>
    </source>
</reference>
<feature type="compositionally biased region" description="Basic residues" evidence="1">
    <location>
        <begin position="27"/>
        <end position="39"/>
    </location>
</feature>